<dbReference type="PANTHER" id="PTHR46598">
    <property type="entry name" value="BNAC05G43320D PROTEIN"/>
    <property type="match status" value="1"/>
</dbReference>
<evidence type="ECO:0000313" key="6">
    <source>
        <dbReference type="Proteomes" id="UP001172457"/>
    </source>
</evidence>
<evidence type="ECO:0000256" key="3">
    <source>
        <dbReference type="PROSITE-ProRule" id="PRU00708"/>
    </source>
</evidence>
<dbReference type="Pfam" id="PF13812">
    <property type="entry name" value="PPR_3"/>
    <property type="match status" value="1"/>
</dbReference>
<dbReference type="Gene3D" id="1.25.40.10">
    <property type="entry name" value="Tetratricopeptide repeat domain"/>
    <property type="match status" value="3"/>
</dbReference>
<dbReference type="PROSITE" id="PS51375">
    <property type="entry name" value="PPR"/>
    <property type="match status" value="2"/>
</dbReference>
<keyword evidence="2" id="KW-0677">Repeat</keyword>
<dbReference type="PANTHER" id="PTHR46598:SF1">
    <property type="entry name" value="OS10G0422566 PROTEIN"/>
    <property type="match status" value="1"/>
</dbReference>
<name>A0AA38W890_9ASTR</name>
<keyword evidence="6" id="KW-1185">Reference proteome</keyword>
<dbReference type="NCBIfam" id="TIGR00756">
    <property type="entry name" value="PPR"/>
    <property type="match status" value="2"/>
</dbReference>
<feature type="non-terminal residue" evidence="5">
    <location>
        <position position="702"/>
    </location>
</feature>
<dbReference type="InterPro" id="IPR011990">
    <property type="entry name" value="TPR-like_helical_dom_sf"/>
</dbReference>
<sequence length="702" mass="80010">SLNAVRAPRYQITTYSCSSFNAVSAFDFLPRNIHPWQSFSSMASTILVQARNPAKLSEELQNALDEHRLDDAWHMNEQHMNMEGFPRKSIVNKLLITSAQSLELQWLDRAYHLVEKAIEEHKQNLLEKETLIYLSLCLARRSLPVNAATILRKLVETEQFPPVTAWSAILAYMSQTAAGAYLAAELVIEIGFMFQDGRVDPRKKSNEHLIAMKPNTTALNIALAGCLLFGISRKAEQILDMIPRIGVKADITLLIMMGHIYERNGRREELKRLKRYIDEAHHLSDVQFREFYNCLLSCHLKFGDLESASHMVLEMLRKARKAQNSLGTATFMFEAAKINNKATSFRQIESQESLTHEKSDDAESSMPIRTQTLSYEDLYGDRKFLKLEAEAKELLSTLIVKFQRQGKLITTEHGILQPTETTFVKLVKAFLEASKIKELVGFLVKAHDLLDEMRLCGVKTGASVYSSLLKAYCKENRAAEVKSLLRDARKAGVQLDASCYEALIQSHVVDEDTQGALNLFKEMKEARLDKPGQQEFDMMFGSGEAKLMAKLLQEIKEGQRVDCGVHDWNNVIHFFSRKRLMQDAEKALKKMRSLGHAPNAQTFHSLVTGYAAVGGKYTEVTELWGEMKVLAFYHGMKFDQELLDSVLYTFVRGGFFIRANEVVEMMDKGKMFVDKYKYRTLFLKYHKTSARGRPPKSRQSHN</sequence>
<dbReference type="InterPro" id="IPR002885">
    <property type="entry name" value="PPR_rpt"/>
</dbReference>
<comment type="similarity">
    <text evidence="1">Belongs to the PPR family. P subfamily.</text>
</comment>
<accession>A0AA38W890</accession>
<proteinExistence type="inferred from homology"/>
<gene>
    <name evidence="5" type="ORF">OSB04_014697</name>
</gene>
<organism evidence="5 6">
    <name type="scientific">Centaurea solstitialis</name>
    <name type="common">yellow star-thistle</name>
    <dbReference type="NCBI Taxonomy" id="347529"/>
    <lineage>
        <taxon>Eukaryota</taxon>
        <taxon>Viridiplantae</taxon>
        <taxon>Streptophyta</taxon>
        <taxon>Embryophyta</taxon>
        <taxon>Tracheophyta</taxon>
        <taxon>Spermatophyta</taxon>
        <taxon>Magnoliopsida</taxon>
        <taxon>eudicotyledons</taxon>
        <taxon>Gunneridae</taxon>
        <taxon>Pentapetalae</taxon>
        <taxon>asterids</taxon>
        <taxon>campanulids</taxon>
        <taxon>Asterales</taxon>
        <taxon>Asteraceae</taxon>
        <taxon>Carduoideae</taxon>
        <taxon>Cardueae</taxon>
        <taxon>Centaureinae</taxon>
        <taxon>Centaurea</taxon>
    </lineage>
</organism>
<feature type="repeat" description="PPR" evidence="3">
    <location>
        <begin position="564"/>
        <end position="598"/>
    </location>
</feature>
<evidence type="ECO:0000256" key="2">
    <source>
        <dbReference type="ARBA" id="ARBA00022737"/>
    </source>
</evidence>
<evidence type="ECO:0000256" key="1">
    <source>
        <dbReference type="ARBA" id="ARBA00007626"/>
    </source>
</evidence>
<feature type="repeat" description="PPR" evidence="3">
    <location>
        <begin position="461"/>
        <end position="495"/>
    </location>
</feature>
<dbReference type="Proteomes" id="UP001172457">
    <property type="component" value="Chromosome 4"/>
</dbReference>
<comment type="caution">
    <text evidence="5">The sequence shown here is derived from an EMBL/GenBank/DDBJ whole genome shotgun (WGS) entry which is preliminary data.</text>
</comment>
<evidence type="ECO:0000259" key="4">
    <source>
        <dbReference type="Pfam" id="PF25245"/>
    </source>
</evidence>
<dbReference type="Pfam" id="PF01535">
    <property type="entry name" value="PPR"/>
    <property type="match status" value="1"/>
</dbReference>
<evidence type="ECO:0000313" key="5">
    <source>
        <dbReference type="EMBL" id="KAJ9550652.1"/>
    </source>
</evidence>
<feature type="domain" description="At1g68980-like TPR repeats" evidence="4">
    <location>
        <begin position="52"/>
        <end position="176"/>
    </location>
</feature>
<protein>
    <recommendedName>
        <fullName evidence="4">At1g68980-like TPR repeats domain-containing protein</fullName>
    </recommendedName>
</protein>
<dbReference type="AlphaFoldDB" id="A0AA38W890"/>
<dbReference type="Pfam" id="PF13041">
    <property type="entry name" value="PPR_2"/>
    <property type="match status" value="1"/>
</dbReference>
<dbReference type="Pfam" id="PF25245">
    <property type="entry name" value="TPR_At1g68980"/>
    <property type="match status" value="1"/>
</dbReference>
<reference evidence="5" key="1">
    <citation type="submission" date="2023-03" db="EMBL/GenBank/DDBJ databases">
        <title>Chromosome-scale reference genome and RAD-based genetic map of yellow starthistle (Centaurea solstitialis) reveal putative structural variation and QTLs associated with invader traits.</title>
        <authorList>
            <person name="Reatini B."/>
            <person name="Cang F.A."/>
            <person name="Jiang Q."/>
            <person name="Mckibben M.T.W."/>
            <person name="Barker M.S."/>
            <person name="Rieseberg L.H."/>
            <person name="Dlugosch K.M."/>
        </authorList>
    </citation>
    <scope>NUCLEOTIDE SEQUENCE</scope>
    <source>
        <strain evidence="5">CAN-66</strain>
        <tissue evidence="5">Leaf</tissue>
    </source>
</reference>
<dbReference type="EMBL" id="JARYMX010000004">
    <property type="protein sequence ID" value="KAJ9550652.1"/>
    <property type="molecule type" value="Genomic_DNA"/>
</dbReference>
<dbReference type="InterPro" id="IPR057440">
    <property type="entry name" value="At1g68980-like_TPR"/>
</dbReference>